<sequence length="63" mass="6837">MAMAAGMLNREEEAARFVSRLEEPFPGFSAEAFIQGYPVTNPKALAAIRAGADQLRSWPRAGI</sequence>
<organism evidence="1 2">
    <name type="scientific">Rhizobium leguminosarum bv. viciae</name>
    <dbReference type="NCBI Taxonomy" id="387"/>
    <lineage>
        <taxon>Bacteria</taxon>
        <taxon>Pseudomonadati</taxon>
        <taxon>Pseudomonadota</taxon>
        <taxon>Alphaproteobacteria</taxon>
        <taxon>Hyphomicrobiales</taxon>
        <taxon>Rhizobiaceae</taxon>
        <taxon>Rhizobium/Agrobacterium group</taxon>
        <taxon>Rhizobium</taxon>
    </lineage>
</organism>
<proteinExistence type="predicted"/>
<dbReference type="AlphaFoldDB" id="A0A7G6RMH6"/>
<keyword evidence="1" id="KW-0614">Plasmid</keyword>
<reference evidence="2" key="1">
    <citation type="journal article" date="2020" name="Mol. Plant Microbe">
        <title>Rhizobial microsymbionts of the narrowly endemic Oxytropis species growing in Kamchatka are characterized by significant genetic diversity and possess a set of genes that are associated with T3SS and T6SS secretion systems and can affect the development of symbiosis.</title>
        <authorList>
            <person name="Safronova V."/>
            <person name="Guro P."/>
            <person name="Sazanova A."/>
            <person name="Kuznetsova I."/>
            <person name="Belimov A."/>
            <person name="Yakubov V."/>
            <person name="Chirak E."/>
            <person name="Afonin A."/>
            <person name="Gogolev Y."/>
            <person name="Andronov E."/>
            <person name="Tikhonovich I."/>
        </authorList>
    </citation>
    <scope>NUCLEOTIDE SEQUENCE [LARGE SCALE GENOMIC DNA]</scope>
    <source>
        <strain evidence="2">RCAM0610</strain>
        <plasmid evidence="2">p_2</plasmid>
    </source>
</reference>
<dbReference type="Proteomes" id="UP000515518">
    <property type="component" value="Plasmid p_2"/>
</dbReference>
<evidence type="ECO:0000313" key="2">
    <source>
        <dbReference type="Proteomes" id="UP000515518"/>
    </source>
</evidence>
<accession>A0A7G6RMH6</accession>
<geneLocation type="plasmid" evidence="1 2">
    <name>p_2</name>
</geneLocation>
<dbReference type="EMBL" id="CP050550">
    <property type="protein sequence ID" value="QND43458.1"/>
    <property type="molecule type" value="Genomic_DNA"/>
</dbReference>
<evidence type="ECO:0000313" key="1">
    <source>
        <dbReference type="EMBL" id="QND43458.1"/>
    </source>
</evidence>
<protein>
    <submittedName>
        <fullName evidence="1">Uncharacterized protein</fullName>
    </submittedName>
</protein>
<name>A0A7G6RMH6_RHILV</name>
<gene>
    <name evidence="1" type="ORF">HB770_26595</name>
</gene>